<evidence type="ECO:0000313" key="2">
    <source>
        <dbReference type="EMBL" id="WSD14396.1"/>
    </source>
</evidence>
<accession>A0ABZ1HA12</accession>
<dbReference type="Proteomes" id="UP001340816">
    <property type="component" value="Chromosome"/>
</dbReference>
<dbReference type="Gene3D" id="1.10.10.1260">
    <property type="entry name" value="Envelope glycoprotein gp160, DUF2291, helical domain"/>
    <property type="match status" value="1"/>
</dbReference>
<keyword evidence="1" id="KW-1133">Transmembrane helix</keyword>
<keyword evidence="1" id="KW-0472">Membrane</keyword>
<evidence type="ECO:0000313" key="3">
    <source>
        <dbReference type="Proteomes" id="UP001340816"/>
    </source>
</evidence>
<proteinExistence type="predicted"/>
<gene>
    <name evidence="2" type="ORF">OHB35_14715</name>
</gene>
<dbReference type="EMBL" id="CP109135">
    <property type="protein sequence ID" value="WSD14396.1"/>
    <property type="molecule type" value="Genomic_DNA"/>
</dbReference>
<organism evidence="2 3">
    <name type="scientific">Streptomyces phaeochromogenes</name>
    <dbReference type="NCBI Taxonomy" id="1923"/>
    <lineage>
        <taxon>Bacteria</taxon>
        <taxon>Bacillati</taxon>
        <taxon>Actinomycetota</taxon>
        <taxon>Actinomycetes</taxon>
        <taxon>Kitasatosporales</taxon>
        <taxon>Streptomycetaceae</taxon>
        <taxon>Streptomyces</taxon>
        <taxon>Streptomyces phaeochromogenes group</taxon>
    </lineage>
</organism>
<dbReference type="InterPro" id="IPR036215">
    <property type="entry name" value="TM0957-like_sf"/>
</dbReference>
<dbReference type="InterPro" id="IPR014582">
    <property type="entry name" value="UCP033535_lipo"/>
</dbReference>
<feature type="transmembrane region" description="Helical" evidence="1">
    <location>
        <begin position="17"/>
        <end position="39"/>
    </location>
</feature>
<reference evidence="2 3" key="1">
    <citation type="submission" date="2022-10" db="EMBL/GenBank/DDBJ databases">
        <title>The complete genomes of actinobacterial strains from the NBC collection.</title>
        <authorList>
            <person name="Joergensen T.S."/>
            <person name="Alvarez Arevalo M."/>
            <person name="Sterndorff E.B."/>
            <person name="Faurdal D."/>
            <person name="Vuksanovic O."/>
            <person name="Mourched A.-S."/>
            <person name="Charusanti P."/>
            <person name="Shaw S."/>
            <person name="Blin K."/>
            <person name="Weber T."/>
        </authorList>
    </citation>
    <scope>NUCLEOTIDE SEQUENCE [LARGE SCALE GENOMIC DNA]</scope>
    <source>
        <strain evidence="2 3">NBC 01752</strain>
    </source>
</reference>
<dbReference type="PIRSF" id="PIRSF033535">
    <property type="entry name" value="UCP033535_plp"/>
    <property type="match status" value="1"/>
</dbReference>
<dbReference type="RefSeq" id="WP_326759040.1">
    <property type="nucleotide sequence ID" value="NZ_CP109135.1"/>
</dbReference>
<keyword evidence="3" id="KW-1185">Reference proteome</keyword>
<sequence length="224" mass="23264">MTTPDVTSADRKPAGPWAWLTLGRGCWAALVLLVTVIGLTTTYQSSSTADAQSKPKFDPAQYASKTFMAKVVPAVKKNAVDITTLHKAIAADPEAAGQRYGHRAGTGPYSYSVSLTGTAGEARSGLLPVTMNGLGKVRVSVQIGPVVSGTALRDAPGFIKFGQFTNQVEYADAATALNAEMKTKVLASFDAEATDGKKVTVIGAMTPLTGDVLTITPVSIEVAS</sequence>
<evidence type="ECO:0000256" key="1">
    <source>
        <dbReference type="SAM" id="Phobius"/>
    </source>
</evidence>
<keyword evidence="1" id="KW-0812">Transmembrane</keyword>
<dbReference type="Gene3D" id="2.40.50.420">
    <property type="entry name" value="Envelope glycoprotein gp160, DUF2291, alpha/beta domain"/>
    <property type="match status" value="1"/>
</dbReference>
<dbReference type="SUPFAM" id="SSF141318">
    <property type="entry name" value="TM0957-like"/>
    <property type="match status" value="1"/>
</dbReference>
<name>A0ABZ1HA12_STRPH</name>
<protein>
    <submittedName>
        <fullName evidence="2">DUF2291 domain-containing protein</fullName>
    </submittedName>
</protein>
<dbReference type="Pfam" id="PF10054">
    <property type="entry name" value="DUF2291"/>
    <property type="match status" value="1"/>
</dbReference>